<dbReference type="PANTHER" id="PTHR23263">
    <property type="entry name" value="SMALL PROLINE-RICH PROTEIN"/>
    <property type="match status" value="1"/>
</dbReference>
<organism evidence="5">
    <name type="scientific">Lymnaea stagnalis</name>
    <name type="common">Great pond snail</name>
    <name type="synonym">Helix stagnalis</name>
    <dbReference type="NCBI Taxonomy" id="6523"/>
    <lineage>
        <taxon>Eukaryota</taxon>
        <taxon>Metazoa</taxon>
        <taxon>Spiralia</taxon>
        <taxon>Lophotrochozoa</taxon>
        <taxon>Mollusca</taxon>
        <taxon>Gastropoda</taxon>
        <taxon>Heterobranchia</taxon>
        <taxon>Euthyneura</taxon>
        <taxon>Panpulmonata</taxon>
        <taxon>Hygrophila</taxon>
        <taxon>Lymnaeoidea</taxon>
        <taxon>Lymnaeidae</taxon>
        <taxon>Lymnaea</taxon>
    </lineage>
</organism>
<dbReference type="PANTHER" id="PTHR23263:SF124">
    <property type="entry name" value="SMALL PROLINE-RICH PROTEIN 3"/>
    <property type="match status" value="1"/>
</dbReference>
<accession>A0A0U2BU14</accession>
<dbReference type="GO" id="GO:0034220">
    <property type="term" value="P:monoatomic ion transmembrane transport"/>
    <property type="evidence" value="ECO:0007669"/>
    <property type="project" value="UniProtKB-KW"/>
</dbReference>
<evidence type="ECO:0000259" key="4">
    <source>
        <dbReference type="PROSITE" id="PS01180"/>
    </source>
</evidence>
<keyword evidence="5" id="KW-0406">Ion transport</keyword>
<dbReference type="InterPro" id="IPR035914">
    <property type="entry name" value="Sperma_CUB_dom_sf"/>
</dbReference>
<name>A0A0U2BU14_LYMST</name>
<keyword evidence="5" id="KW-0813">Transport</keyword>
<protein>
    <submittedName>
        <fullName evidence="5">Voltage-gated sodium channel beta subunit 2</fullName>
    </submittedName>
</protein>
<dbReference type="EMBL" id="KM282657">
    <property type="protein sequence ID" value="AKG54515.1"/>
    <property type="molecule type" value="mRNA"/>
</dbReference>
<dbReference type="PROSITE" id="PS01180">
    <property type="entry name" value="CUB"/>
    <property type="match status" value="1"/>
</dbReference>
<evidence type="ECO:0000313" key="5">
    <source>
        <dbReference type="EMBL" id="AKG54515.1"/>
    </source>
</evidence>
<evidence type="ECO:0000256" key="1">
    <source>
        <dbReference type="ARBA" id="ARBA00023157"/>
    </source>
</evidence>
<dbReference type="AlphaFoldDB" id="A0A0U2BU14"/>
<evidence type="ECO:0000256" key="3">
    <source>
        <dbReference type="SAM" id="SignalP"/>
    </source>
</evidence>
<evidence type="ECO:0000256" key="2">
    <source>
        <dbReference type="PROSITE-ProRule" id="PRU00059"/>
    </source>
</evidence>
<sequence>MMGVYVLATLLSVWLVCTGAHVIDKRQASYSNLALCQDTAFSIGAYSNLYVKSPNYGFGNYQDSTRCNLVLQSGSETLFITVRFDVVELEYNLECVFDSICVGGYKFCGPNWAANKEYSFIIPANRTFTLDFKTDGSVTGRGFQLFITASPFTGQTALTPVGGVGSSNNSLQVDYLTYSSNYSDTYQDKCRIDNYGGNGYYQTSPNYYTDNPWYYQTSPNYYTDNPWYYQTSPNYYTDYYQTSPNYYTNYPWYYQTSQNYYTDNPWYYQTSQNYYTDYPWYYQTSQNYYTDYPWYYSTSHSPNYYTDYPYYYNTSPDRRTDSTFLLYSLYEALSSLSQANFDIQTAVQHLQRAIAHVDGSVARKK</sequence>
<proteinExistence type="evidence at transcript level"/>
<dbReference type="InterPro" id="IPR000859">
    <property type="entry name" value="CUB_dom"/>
</dbReference>
<feature type="chain" id="PRO_5006830228" evidence="3">
    <location>
        <begin position="20"/>
        <end position="365"/>
    </location>
</feature>
<keyword evidence="3" id="KW-0732">Signal</keyword>
<reference evidence="5" key="1">
    <citation type="submission" date="2014-08" db="EMBL/GenBank/DDBJ databases">
        <title>Molluscan beta subunit (LNavbeta1) is a member of a CUB domain containing protein family, and regulates the biophysical features of Nav 1.2 sodium channels.</title>
        <authorList>
            <person name="Fux J."/>
            <person name="Guan W."/>
            <person name="Hsueh N."/>
            <person name="Spafford J.D."/>
        </authorList>
    </citation>
    <scope>NUCLEOTIDE SEQUENCE</scope>
</reference>
<feature type="signal peptide" evidence="3">
    <location>
        <begin position="1"/>
        <end position="19"/>
    </location>
</feature>
<keyword evidence="5" id="KW-0407">Ion channel</keyword>
<feature type="domain" description="CUB" evidence="4">
    <location>
        <begin position="36"/>
        <end position="150"/>
    </location>
</feature>
<keyword evidence="1" id="KW-1015">Disulfide bond</keyword>
<dbReference type="SUPFAM" id="SSF49854">
    <property type="entry name" value="Spermadhesin, CUB domain"/>
    <property type="match status" value="1"/>
</dbReference>
<comment type="caution">
    <text evidence="2">Lacks conserved residue(s) required for the propagation of feature annotation.</text>
</comment>